<protein>
    <submittedName>
        <fullName evidence="1">Uncharacterized protein</fullName>
    </submittedName>
</protein>
<accession>A0A9W4XJ41</accession>
<dbReference type="EMBL" id="CAOQHR010000001">
    <property type="protein sequence ID" value="CAI6226207.1"/>
    <property type="molecule type" value="Genomic_DNA"/>
</dbReference>
<dbReference type="OrthoDB" id="10484321at2759"/>
<evidence type="ECO:0000313" key="1">
    <source>
        <dbReference type="EMBL" id="CAI6226207.1"/>
    </source>
</evidence>
<evidence type="ECO:0000313" key="2">
    <source>
        <dbReference type="Proteomes" id="UP001152607"/>
    </source>
</evidence>
<reference evidence="1" key="1">
    <citation type="submission" date="2023-01" db="EMBL/GenBank/DDBJ databases">
        <authorList>
            <person name="Van Ghelder C."/>
            <person name="Rancurel C."/>
        </authorList>
    </citation>
    <scope>NUCLEOTIDE SEQUENCE</scope>
    <source>
        <strain evidence="1">CNCM I-4278</strain>
    </source>
</reference>
<organism evidence="1 2">
    <name type="scientific">Periconia digitata</name>
    <dbReference type="NCBI Taxonomy" id="1303443"/>
    <lineage>
        <taxon>Eukaryota</taxon>
        <taxon>Fungi</taxon>
        <taxon>Dikarya</taxon>
        <taxon>Ascomycota</taxon>
        <taxon>Pezizomycotina</taxon>
        <taxon>Dothideomycetes</taxon>
        <taxon>Pleosporomycetidae</taxon>
        <taxon>Pleosporales</taxon>
        <taxon>Massarineae</taxon>
        <taxon>Periconiaceae</taxon>
        <taxon>Periconia</taxon>
    </lineage>
</organism>
<name>A0A9W4XJ41_9PLEO</name>
<dbReference type="AlphaFoldDB" id="A0A9W4XJ41"/>
<proteinExistence type="predicted"/>
<keyword evidence="2" id="KW-1185">Reference proteome</keyword>
<gene>
    <name evidence="1" type="ORF">PDIGIT_LOCUS34</name>
</gene>
<dbReference type="Proteomes" id="UP001152607">
    <property type="component" value="Unassembled WGS sequence"/>
</dbReference>
<sequence length="81" mass="9223">MPKKPVGRRPAITDDIWKRLIARATLDATHCQMPYKQIAQLEGVTAGRKALAAAFKKESYRRRVATSKLWLTEAQKQVRMA</sequence>
<comment type="caution">
    <text evidence="1">The sequence shown here is derived from an EMBL/GenBank/DDBJ whole genome shotgun (WGS) entry which is preliminary data.</text>
</comment>